<evidence type="ECO:0000313" key="2">
    <source>
        <dbReference type="EMBL" id="KAK3325165.1"/>
    </source>
</evidence>
<keyword evidence="3" id="KW-1185">Reference proteome</keyword>
<proteinExistence type="predicted"/>
<name>A0AAE0IHC4_9PEZI</name>
<feature type="region of interest" description="Disordered" evidence="1">
    <location>
        <begin position="440"/>
        <end position="493"/>
    </location>
</feature>
<evidence type="ECO:0008006" key="4">
    <source>
        <dbReference type="Google" id="ProtNLM"/>
    </source>
</evidence>
<reference evidence="2" key="1">
    <citation type="journal article" date="2023" name="Mol. Phylogenet. Evol.">
        <title>Genome-scale phylogeny and comparative genomics of the fungal order Sordariales.</title>
        <authorList>
            <person name="Hensen N."/>
            <person name="Bonometti L."/>
            <person name="Westerberg I."/>
            <person name="Brannstrom I.O."/>
            <person name="Guillou S."/>
            <person name="Cros-Aarteil S."/>
            <person name="Calhoun S."/>
            <person name="Haridas S."/>
            <person name="Kuo A."/>
            <person name="Mondo S."/>
            <person name="Pangilinan J."/>
            <person name="Riley R."/>
            <person name="LaButti K."/>
            <person name="Andreopoulos B."/>
            <person name="Lipzen A."/>
            <person name="Chen C."/>
            <person name="Yan M."/>
            <person name="Daum C."/>
            <person name="Ng V."/>
            <person name="Clum A."/>
            <person name="Steindorff A."/>
            <person name="Ohm R.A."/>
            <person name="Martin F."/>
            <person name="Silar P."/>
            <person name="Natvig D.O."/>
            <person name="Lalanne C."/>
            <person name="Gautier V."/>
            <person name="Ament-Velasquez S.L."/>
            <person name="Kruys A."/>
            <person name="Hutchinson M.I."/>
            <person name="Powell A.J."/>
            <person name="Barry K."/>
            <person name="Miller A.N."/>
            <person name="Grigoriev I.V."/>
            <person name="Debuchy R."/>
            <person name="Gladieux P."/>
            <person name="Hiltunen Thoren M."/>
            <person name="Johannesson H."/>
        </authorList>
    </citation>
    <scope>NUCLEOTIDE SEQUENCE</scope>
    <source>
        <strain evidence="2">CBS 118394</strain>
    </source>
</reference>
<dbReference type="EMBL" id="JAUEDM010000002">
    <property type="protein sequence ID" value="KAK3325165.1"/>
    <property type="molecule type" value="Genomic_DNA"/>
</dbReference>
<feature type="region of interest" description="Disordered" evidence="1">
    <location>
        <begin position="267"/>
        <end position="302"/>
    </location>
</feature>
<feature type="compositionally biased region" description="Basic residues" evidence="1">
    <location>
        <begin position="1"/>
        <end position="11"/>
    </location>
</feature>
<evidence type="ECO:0000313" key="3">
    <source>
        <dbReference type="Proteomes" id="UP001283341"/>
    </source>
</evidence>
<gene>
    <name evidence="2" type="ORF">B0H66DRAFT_111534</name>
</gene>
<dbReference type="AlphaFoldDB" id="A0AAE0IHC4"/>
<organism evidence="2 3">
    <name type="scientific">Apodospora peruviana</name>
    <dbReference type="NCBI Taxonomy" id="516989"/>
    <lineage>
        <taxon>Eukaryota</taxon>
        <taxon>Fungi</taxon>
        <taxon>Dikarya</taxon>
        <taxon>Ascomycota</taxon>
        <taxon>Pezizomycotina</taxon>
        <taxon>Sordariomycetes</taxon>
        <taxon>Sordariomycetidae</taxon>
        <taxon>Sordariales</taxon>
        <taxon>Lasiosphaeriaceae</taxon>
        <taxon>Apodospora</taxon>
    </lineage>
</organism>
<comment type="caution">
    <text evidence="2">The sequence shown here is derived from an EMBL/GenBank/DDBJ whole genome shotgun (WGS) entry which is preliminary data.</text>
</comment>
<protein>
    <recommendedName>
        <fullName evidence="4">Meiotically up-regulated 65 protein</fullName>
    </recommendedName>
</protein>
<reference evidence="2" key="2">
    <citation type="submission" date="2023-06" db="EMBL/GenBank/DDBJ databases">
        <authorList>
            <consortium name="Lawrence Berkeley National Laboratory"/>
            <person name="Haridas S."/>
            <person name="Hensen N."/>
            <person name="Bonometti L."/>
            <person name="Westerberg I."/>
            <person name="Brannstrom I.O."/>
            <person name="Guillou S."/>
            <person name="Cros-Aarteil S."/>
            <person name="Calhoun S."/>
            <person name="Kuo A."/>
            <person name="Mondo S."/>
            <person name="Pangilinan J."/>
            <person name="Riley R."/>
            <person name="Labutti K."/>
            <person name="Andreopoulos B."/>
            <person name="Lipzen A."/>
            <person name="Chen C."/>
            <person name="Yanf M."/>
            <person name="Daum C."/>
            <person name="Ng V."/>
            <person name="Clum A."/>
            <person name="Steindorff A."/>
            <person name="Ohm R."/>
            <person name="Martin F."/>
            <person name="Silar P."/>
            <person name="Natvig D."/>
            <person name="Lalanne C."/>
            <person name="Gautier V."/>
            <person name="Ament-Velasquez S.L."/>
            <person name="Kruys A."/>
            <person name="Hutchinson M.I."/>
            <person name="Powell A.J."/>
            <person name="Barry K."/>
            <person name="Miller A.N."/>
            <person name="Grigoriev I.V."/>
            <person name="Debuchy R."/>
            <person name="Gladieux P."/>
            <person name="Thoren M.H."/>
            <person name="Johannesson H."/>
        </authorList>
    </citation>
    <scope>NUCLEOTIDE SEQUENCE</scope>
    <source>
        <strain evidence="2">CBS 118394</strain>
    </source>
</reference>
<dbReference type="Proteomes" id="UP001283341">
    <property type="component" value="Unassembled WGS sequence"/>
</dbReference>
<feature type="compositionally biased region" description="Basic and acidic residues" evidence="1">
    <location>
        <begin position="440"/>
        <end position="458"/>
    </location>
</feature>
<feature type="compositionally biased region" description="Basic and acidic residues" evidence="1">
    <location>
        <begin position="15"/>
        <end position="27"/>
    </location>
</feature>
<feature type="compositionally biased region" description="Low complexity" evidence="1">
    <location>
        <begin position="275"/>
        <end position="296"/>
    </location>
</feature>
<feature type="region of interest" description="Disordered" evidence="1">
    <location>
        <begin position="393"/>
        <end position="420"/>
    </location>
</feature>
<accession>A0AAE0IHC4</accession>
<evidence type="ECO:0000256" key="1">
    <source>
        <dbReference type="SAM" id="MobiDB-lite"/>
    </source>
</evidence>
<feature type="region of interest" description="Disordered" evidence="1">
    <location>
        <begin position="1"/>
        <end position="72"/>
    </location>
</feature>
<sequence length="493" mass="55594">MPKIKHHRSSRRVPPPKDSDFDHEIGLVDHSANDAQSPTEDGDSLLPRSREANSVAGPSTARGDTPNSDTLVSVVPETQANGGKVDESVRIAAKGLSVQVEQPTPLEVDQQPKATHRMSTKPKPKTPEAEIDILYENQRGGFLCGMALFSSKALGNLDPPPWTNSVHKPSPTDITNAQVPDPSWEWAWPEWRINHDDGIDEDGWEYSFMFSKKFSWHKPAWWSSFVRRRAWIRKRVKKNYDALSAQGEGLDPSSMMLNPDYFTVRPSSELERSPSRVTTSSQQQQQRSHSQAPSSRKGSVRLSTVSTGVMDEIMQEDIESVDELLKVLRRSRIDREKIEAVDNYLEHAQEDLEGLQDVMHDVMAVFVFQASRRVLLTRLTEVYDRTVAELKKREEQKDKKTKGKQGDGESGNEDEDRHRKRVENLRKAIKHADEEVRRLEYWSDVRGMAEEGDTKGAVDPRQSWDSSWQGLDNSAPAQPAPPTSEDANGEGGK</sequence>
<feature type="compositionally biased region" description="Polar residues" evidence="1">
    <location>
        <begin position="463"/>
        <end position="476"/>
    </location>
</feature>